<dbReference type="KEGG" id="ome:OLMES_0252"/>
<dbReference type="Proteomes" id="UP000196027">
    <property type="component" value="Chromosome"/>
</dbReference>
<gene>
    <name evidence="1" type="ORF">OLMES_0252</name>
</gene>
<evidence type="ECO:0000313" key="2">
    <source>
        <dbReference type="Proteomes" id="UP000196027"/>
    </source>
</evidence>
<proteinExistence type="predicted"/>
<dbReference type="EMBL" id="CP021425">
    <property type="protein sequence ID" value="ARU54358.1"/>
    <property type="molecule type" value="Genomic_DNA"/>
</dbReference>
<organism evidence="1 2">
    <name type="scientific">Oleiphilus messinensis</name>
    <dbReference type="NCBI Taxonomy" id="141451"/>
    <lineage>
        <taxon>Bacteria</taxon>
        <taxon>Pseudomonadati</taxon>
        <taxon>Pseudomonadota</taxon>
        <taxon>Gammaproteobacteria</taxon>
        <taxon>Oceanospirillales</taxon>
        <taxon>Oleiphilaceae</taxon>
        <taxon>Oleiphilus</taxon>
    </lineage>
</organism>
<protein>
    <submittedName>
        <fullName evidence="1">Uncharacterized protein</fullName>
    </submittedName>
</protein>
<reference evidence="1 2" key="1">
    <citation type="submission" date="2017-05" db="EMBL/GenBank/DDBJ databases">
        <title>Genomic insights into alkan degradation activity of Oleiphilus messinensis.</title>
        <authorList>
            <person name="Kozyavkin S.A."/>
            <person name="Slesarev A.I."/>
            <person name="Golyshin P.N."/>
            <person name="Korzhenkov A."/>
            <person name="Golyshina O.N."/>
            <person name="Toshchakov S.V."/>
        </authorList>
    </citation>
    <scope>NUCLEOTIDE SEQUENCE [LARGE SCALE GENOMIC DNA]</scope>
    <source>
        <strain evidence="1 2">ME102</strain>
    </source>
</reference>
<accession>A0A1Y0I1L4</accession>
<sequence>MVDQITRKAMSQHRGQICPSQSQLLRTDSIVRSAYLQTRLSPNSKKNFAMNLPGNRLVSVTDTPYYRIVARLDRHCQTASLSHLWDCQ</sequence>
<name>A0A1Y0I1L4_9GAMM</name>
<keyword evidence="2" id="KW-1185">Reference proteome</keyword>
<evidence type="ECO:0000313" key="1">
    <source>
        <dbReference type="EMBL" id="ARU54358.1"/>
    </source>
</evidence>
<dbReference type="AlphaFoldDB" id="A0A1Y0I1L4"/>